<name>A0A381NJC4_9ZZZZ</name>
<dbReference type="EMBL" id="UINC01000360">
    <property type="protein sequence ID" value="SUZ53968.1"/>
    <property type="molecule type" value="Genomic_DNA"/>
</dbReference>
<proteinExistence type="inferred from homology"/>
<dbReference type="PANTHER" id="PTHR10138:SF0">
    <property type="entry name" value="TRYPTOPHAN 2,3-DIOXYGENASE"/>
    <property type="match status" value="1"/>
</dbReference>
<dbReference type="GO" id="GO:0019441">
    <property type="term" value="P:L-tryptophan catabolic process to kynurenine"/>
    <property type="evidence" value="ECO:0007669"/>
    <property type="project" value="InterPro"/>
</dbReference>
<reference evidence="1" key="1">
    <citation type="submission" date="2018-05" db="EMBL/GenBank/DDBJ databases">
        <authorList>
            <person name="Lanie J.A."/>
            <person name="Ng W.-L."/>
            <person name="Kazmierczak K.M."/>
            <person name="Andrzejewski T.M."/>
            <person name="Davidsen T.M."/>
            <person name="Wayne K.J."/>
            <person name="Tettelin H."/>
            <person name="Glass J.I."/>
            <person name="Rusch D."/>
            <person name="Podicherti R."/>
            <person name="Tsui H.-C.T."/>
            <person name="Winkler M.E."/>
        </authorList>
    </citation>
    <scope>NUCLEOTIDE SEQUENCE</scope>
</reference>
<protein>
    <recommendedName>
        <fullName evidence="2">Tryptophan 2,3-dioxygenase</fullName>
    </recommendedName>
</protein>
<dbReference type="SUPFAM" id="SSF140959">
    <property type="entry name" value="Indolic compounds 2,3-dioxygenase-like"/>
    <property type="match status" value="1"/>
</dbReference>
<dbReference type="PANTHER" id="PTHR10138">
    <property type="entry name" value="TRYPTOPHAN 2,3-DIOXYGENASE"/>
    <property type="match status" value="1"/>
</dbReference>
<dbReference type="GO" id="GO:0019442">
    <property type="term" value="P:L-tryptophan catabolic process to acetyl-CoA"/>
    <property type="evidence" value="ECO:0007669"/>
    <property type="project" value="TreeGrafter"/>
</dbReference>
<dbReference type="AlphaFoldDB" id="A0A381NJC4"/>
<dbReference type="GO" id="GO:0004833">
    <property type="term" value="F:L-tryptophan 2,3-dioxygenase activity"/>
    <property type="evidence" value="ECO:0007669"/>
    <property type="project" value="InterPro"/>
</dbReference>
<dbReference type="InterPro" id="IPR037217">
    <property type="entry name" value="Trp/Indoleamine_2_3_dOase-like"/>
</dbReference>
<feature type="non-terminal residue" evidence="1">
    <location>
        <position position="1"/>
    </location>
</feature>
<organism evidence="1">
    <name type="scientific">marine metagenome</name>
    <dbReference type="NCBI Taxonomy" id="408172"/>
    <lineage>
        <taxon>unclassified sequences</taxon>
        <taxon>metagenomes</taxon>
        <taxon>ecological metagenomes</taxon>
    </lineage>
</organism>
<dbReference type="Gene3D" id="1.20.58.480">
    <property type="match status" value="1"/>
</dbReference>
<sequence length="296" mass="34414">VEGSPYPRDIDIGSEEDRQKKVKITDGLPITEFEGTTNPYIDYESIDLLLSLQHPRSEGYDEMCFIVMGQAKELLFKSVYFELYNARLRIMDDDLPNASVILERVKETLSLLKHFWNVLSTIRPEGFKKFRDYLNVASGQQSFMYRHIEFILGNKNEAMALVHKNVSHVYPAIKKNLESPSLYDEVIKLLKRRDFDIAAECLKRDWSKAYQVNSSVEKAWLKIYKNPSPENDLYLFGEILIELADMFSQYRFKHLTTVERILGSKPGTGGSSGVGWLRNTIDHRFFPELWIIRTKL</sequence>
<evidence type="ECO:0000313" key="1">
    <source>
        <dbReference type="EMBL" id="SUZ53968.1"/>
    </source>
</evidence>
<dbReference type="GO" id="GO:0046872">
    <property type="term" value="F:metal ion binding"/>
    <property type="evidence" value="ECO:0007669"/>
    <property type="project" value="InterPro"/>
</dbReference>
<evidence type="ECO:0008006" key="2">
    <source>
        <dbReference type="Google" id="ProtNLM"/>
    </source>
</evidence>
<dbReference type="Pfam" id="PF03301">
    <property type="entry name" value="Trp_dioxygenase"/>
    <property type="match status" value="2"/>
</dbReference>
<dbReference type="HAMAP" id="MF_01972">
    <property type="entry name" value="T23O"/>
    <property type="match status" value="1"/>
</dbReference>
<accession>A0A381NJC4</accession>
<dbReference type="InterPro" id="IPR004981">
    <property type="entry name" value="Trp_2_3_dOase"/>
</dbReference>
<gene>
    <name evidence="1" type="ORF">METZ01_LOCUS6822</name>
</gene>
<dbReference type="GO" id="GO:0020037">
    <property type="term" value="F:heme binding"/>
    <property type="evidence" value="ECO:0007669"/>
    <property type="project" value="InterPro"/>
</dbReference>